<feature type="compositionally biased region" description="Acidic residues" evidence="1">
    <location>
        <begin position="14"/>
        <end position="50"/>
    </location>
</feature>
<dbReference type="AlphaFoldDB" id="A0A6S7JB33"/>
<feature type="compositionally biased region" description="Polar residues" evidence="1">
    <location>
        <begin position="51"/>
        <end position="63"/>
    </location>
</feature>
<dbReference type="EMBL" id="CACRXK020014791">
    <property type="protein sequence ID" value="CAB4027421.1"/>
    <property type="molecule type" value="Genomic_DNA"/>
</dbReference>
<accession>A0A6S7JB33</accession>
<evidence type="ECO:0000313" key="2">
    <source>
        <dbReference type="EMBL" id="CAB4027421.1"/>
    </source>
</evidence>
<protein>
    <submittedName>
        <fullName evidence="2">Uncharacterized protein</fullName>
    </submittedName>
</protein>
<gene>
    <name evidence="2" type="ORF">PACLA_8A002429</name>
</gene>
<evidence type="ECO:0000256" key="1">
    <source>
        <dbReference type="SAM" id="MobiDB-lite"/>
    </source>
</evidence>
<reference evidence="2" key="1">
    <citation type="submission" date="2020-04" db="EMBL/GenBank/DDBJ databases">
        <authorList>
            <person name="Alioto T."/>
            <person name="Alioto T."/>
            <person name="Gomez Garrido J."/>
        </authorList>
    </citation>
    <scope>NUCLEOTIDE SEQUENCE</scope>
    <source>
        <strain evidence="2">A484AB</strain>
    </source>
</reference>
<dbReference type="Proteomes" id="UP001152795">
    <property type="component" value="Unassembled WGS sequence"/>
</dbReference>
<comment type="caution">
    <text evidence="2">The sequence shown here is derived from an EMBL/GenBank/DDBJ whole genome shotgun (WGS) entry which is preliminary data.</text>
</comment>
<name>A0A6S7JB33_PARCT</name>
<feature type="region of interest" description="Disordered" evidence="1">
    <location>
        <begin position="1"/>
        <end position="101"/>
    </location>
</feature>
<keyword evidence="3" id="KW-1185">Reference proteome</keyword>
<proteinExistence type="predicted"/>
<sequence>MAGYEGSGSPTPSEQEDNDDKDEDNITEHEEEAQEDDDTQADETMNDGEPNESSAQDNYTNPGNEADGAQGLPESEDAEMAQPTHVGSDSDIMAHDPDAGLDLEEELGGMIIAVLDYDNGQMELLVISIDSPPTTPEL</sequence>
<organism evidence="2 3">
    <name type="scientific">Paramuricea clavata</name>
    <name type="common">Red gorgonian</name>
    <name type="synonym">Violescent sea-whip</name>
    <dbReference type="NCBI Taxonomy" id="317549"/>
    <lineage>
        <taxon>Eukaryota</taxon>
        <taxon>Metazoa</taxon>
        <taxon>Cnidaria</taxon>
        <taxon>Anthozoa</taxon>
        <taxon>Octocorallia</taxon>
        <taxon>Malacalcyonacea</taxon>
        <taxon>Plexauridae</taxon>
        <taxon>Paramuricea</taxon>
    </lineage>
</organism>
<evidence type="ECO:0000313" key="3">
    <source>
        <dbReference type="Proteomes" id="UP001152795"/>
    </source>
</evidence>